<reference evidence="1" key="1">
    <citation type="journal article" date="2018" name="Am. J. Bot.">
        <title>Organellar phylogenomics inform systematics in the green algal family Hydrodictyaceae (Chlorophyceae) and provide clues to the complex evolutionary history of plastid genomes in the green algal tree of life.</title>
        <authorList>
            <person name="McManus H.A."/>
            <person name="Fucikova K."/>
            <person name="Lewis P.O."/>
            <person name="Lewis L.A."/>
            <person name="Karol K.G."/>
        </authorList>
    </citation>
    <scope>NUCLEOTIDE SEQUENCE</scope>
</reference>
<sequence>MNIPIICELINNNHIIRIPEPDSLNFWRNVQKKINNDAKIIKRELEQFDIDRTPIIKEKFDLINKLKANIIFDNDDFNMRLENCQENRPDTGRTNLKTLFDDLKFTHKKESEINKKIDEIPQINDTESDIDKEIDEILQINDTESDINKEIDEILQINDTDEIHNDKQINDGEETVE</sequence>
<dbReference type="AlphaFoldDB" id="A0A2U8GJP8"/>
<dbReference type="RefSeq" id="YP_009492299.1">
    <property type="nucleotide sequence ID" value="NC_037922.1"/>
</dbReference>
<geneLocation type="chloroplast" evidence="1"/>
<dbReference type="GeneID" id="36952008"/>
<evidence type="ECO:0000313" key="1">
    <source>
        <dbReference type="EMBL" id="AWI68892.1"/>
    </source>
</evidence>
<proteinExistence type="predicted"/>
<name>A0A2U8GJP8_9CHLO</name>
<organism evidence="1">
    <name type="scientific">Pseudopediastrum sp. CL0201VA</name>
    <dbReference type="NCBI Taxonomy" id="2184484"/>
    <lineage>
        <taxon>Eukaryota</taxon>
        <taxon>Viridiplantae</taxon>
        <taxon>Chlorophyta</taxon>
        <taxon>core chlorophytes</taxon>
        <taxon>Chlorophyceae</taxon>
        <taxon>CS clade</taxon>
        <taxon>Sphaeropleales</taxon>
        <taxon>Hydrodictyaceae</taxon>
        <taxon>Pseudopediastrum</taxon>
    </lineage>
</organism>
<dbReference type="GeneID" id="36951898"/>
<dbReference type="EMBL" id="MF276985">
    <property type="protein sequence ID" value="AWI68892.1"/>
    <property type="molecule type" value="Genomic_DNA"/>
</dbReference>
<accession>A0A2U8GJP8</accession>
<keyword evidence="1" id="KW-0150">Chloroplast</keyword>
<dbReference type="EMBL" id="MF276985">
    <property type="protein sequence ID" value="AWI68891.1"/>
    <property type="molecule type" value="Genomic_DNA"/>
</dbReference>
<protein>
    <submittedName>
        <fullName evidence="1">Uncharacterized protein</fullName>
    </submittedName>
</protein>
<keyword evidence="1" id="KW-0934">Plastid</keyword>
<dbReference type="RefSeq" id="YP_009492252.1">
    <property type="nucleotide sequence ID" value="NC_037922.1"/>
</dbReference>